<feature type="domain" description="N-acetyltransferase" evidence="1">
    <location>
        <begin position="1"/>
        <end position="148"/>
    </location>
</feature>
<dbReference type="PANTHER" id="PTHR37817">
    <property type="entry name" value="N-ACETYLTRANSFERASE EIS"/>
    <property type="match status" value="1"/>
</dbReference>
<organism evidence="2 3">
    <name type="scientific">Sphingomonas baiyangensis</name>
    <dbReference type="NCBI Taxonomy" id="2572576"/>
    <lineage>
        <taxon>Bacteria</taxon>
        <taxon>Pseudomonadati</taxon>
        <taxon>Pseudomonadota</taxon>
        <taxon>Alphaproteobacteria</taxon>
        <taxon>Sphingomonadales</taxon>
        <taxon>Sphingomonadaceae</taxon>
        <taxon>Sphingomonas</taxon>
    </lineage>
</organism>
<proteinExistence type="predicted"/>
<dbReference type="Gene3D" id="3.40.630.30">
    <property type="match status" value="1"/>
</dbReference>
<dbReference type="GO" id="GO:0030649">
    <property type="term" value="P:aminoglycoside antibiotic catabolic process"/>
    <property type="evidence" value="ECO:0007669"/>
    <property type="project" value="TreeGrafter"/>
</dbReference>
<dbReference type="PROSITE" id="PS51186">
    <property type="entry name" value="GNAT"/>
    <property type="match status" value="1"/>
</dbReference>
<dbReference type="InterPro" id="IPR051554">
    <property type="entry name" value="Acetyltransferase_Eis"/>
</dbReference>
<reference evidence="2 3" key="1">
    <citation type="submission" date="2019-04" db="EMBL/GenBank/DDBJ databases">
        <authorList>
            <person name="Yang Y."/>
            <person name="Wei D."/>
        </authorList>
    </citation>
    <scope>NUCLEOTIDE SEQUENCE [LARGE SCALE GENOMIC DNA]</scope>
    <source>
        <strain evidence="2 3">L-1-4w-11</strain>
    </source>
</reference>
<evidence type="ECO:0000259" key="1">
    <source>
        <dbReference type="PROSITE" id="PS51186"/>
    </source>
</evidence>
<dbReference type="InterPro" id="IPR016181">
    <property type="entry name" value="Acyl_CoA_acyltransferase"/>
</dbReference>
<protein>
    <submittedName>
        <fullName evidence="2">N-acetyltransferase</fullName>
    </submittedName>
</protein>
<dbReference type="AlphaFoldDB" id="A0A4V5PUS5"/>
<dbReference type="PANTHER" id="PTHR37817:SF1">
    <property type="entry name" value="N-ACETYLTRANSFERASE EIS"/>
    <property type="match status" value="1"/>
</dbReference>
<dbReference type="OrthoDB" id="9797178at2"/>
<keyword evidence="3" id="KW-1185">Reference proteome</keyword>
<accession>A0A4V5PUS5</accession>
<dbReference type="RefSeq" id="WP_136943263.1">
    <property type="nucleotide sequence ID" value="NZ_SWKR01000002.1"/>
</dbReference>
<keyword evidence="2" id="KW-0808">Transferase</keyword>
<dbReference type="GO" id="GO:0034069">
    <property type="term" value="F:aminoglycoside N-acetyltransferase activity"/>
    <property type="evidence" value="ECO:0007669"/>
    <property type="project" value="TreeGrafter"/>
</dbReference>
<evidence type="ECO:0000313" key="3">
    <source>
        <dbReference type="Proteomes" id="UP000309138"/>
    </source>
</evidence>
<evidence type="ECO:0000313" key="2">
    <source>
        <dbReference type="EMBL" id="TKD51318.1"/>
    </source>
</evidence>
<name>A0A4V5PUS5_9SPHN</name>
<dbReference type="SUPFAM" id="SSF55729">
    <property type="entry name" value="Acyl-CoA N-acyltransferases (Nat)"/>
    <property type="match status" value="1"/>
</dbReference>
<comment type="caution">
    <text evidence="2">The sequence shown here is derived from an EMBL/GenBank/DDBJ whole genome shotgun (WGS) entry which is preliminary data.</text>
</comment>
<dbReference type="InterPro" id="IPR000182">
    <property type="entry name" value="GNAT_dom"/>
</dbReference>
<sequence length="176" mass="18498">MEIRPAQPDDVPGIDALLRASFPAADEAMLVQRLCIDGDMVLTMVAHDEAESGVVGMAAFSRMDVAVNGRAVAAVALAPVATLPGWRRQGIAEMLIAAGHDMLERAGYVLAFVLGDRGYYRRFGYDADWAKGFDSPYAGEHLMVLPLQSAGMPCGVRGHAAHARAFAALAGAGEGA</sequence>
<dbReference type="EMBL" id="SWKR01000002">
    <property type="protein sequence ID" value="TKD51318.1"/>
    <property type="molecule type" value="Genomic_DNA"/>
</dbReference>
<dbReference type="Pfam" id="PF13527">
    <property type="entry name" value="Acetyltransf_9"/>
    <property type="match status" value="1"/>
</dbReference>
<gene>
    <name evidence="2" type="ORF">FBR43_11565</name>
</gene>
<dbReference type="Proteomes" id="UP000309138">
    <property type="component" value="Unassembled WGS sequence"/>
</dbReference>